<dbReference type="AlphaFoldDB" id="A0A6A4SH43"/>
<name>A0A6A4SH43_SCOMX</name>
<comment type="caution">
    <text evidence="1">The sequence shown here is derived from an EMBL/GenBank/DDBJ whole genome shotgun (WGS) entry which is preliminary data.</text>
</comment>
<sequence length="81" mass="8943">MKVEQDGSSSLWVVLYVAALAACDAIVLSRSYAQVLVHCSPEFSQTCCIDIQGLFRIPITAPPHTSLSLLQKTKLIYRKFA</sequence>
<protein>
    <submittedName>
        <fullName evidence="1">Uncharacterized protein</fullName>
    </submittedName>
</protein>
<dbReference type="Proteomes" id="UP000438429">
    <property type="component" value="Unassembled WGS sequence"/>
</dbReference>
<proteinExistence type="predicted"/>
<gene>
    <name evidence="1" type="ORF">F2P81_012234</name>
</gene>
<organism evidence="1 2">
    <name type="scientific">Scophthalmus maximus</name>
    <name type="common">Turbot</name>
    <name type="synonym">Psetta maxima</name>
    <dbReference type="NCBI Taxonomy" id="52904"/>
    <lineage>
        <taxon>Eukaryota</taxon>
        <taxon>Metazoa</taxon>
        <taxon>Chordata</taxon>
        <taxon>Craniata</taxon>
        <taxon>Vertebrata</taxon>
        <taxon>Euteleostomi</taxon>
        <taxon>Actinopterygii</taxon>
        <taxon>Neopterygii</taxon>
        <taxon>Teleostei</taxon>
        <taxon>Neoteleostei</taxon>
        <taxon>Acanthomorphata</taxon>
        <taxon>Carangaria</taxon>
        <taxon>Pleuronectiformes</taxon>
        <taxon>Pleuronectoidei</taxon>
        <taxon>Scophthalmidae</taxon>
        <taxon>Scophthalmus</taxon>
    </lineage>
</organism>
<reference evidence="1 2" key="1">
    <citation type="submission" date="2019-06" db="EMBL/GenBank/DDBJ databases">
        <title>Draft genomes of female and male turbot (Scophthalmus maximus).</title>
        <authorList>
            <person name="Xu H."/>
            <person name="Xu X.-W."/>
            <person name="Shao C."/>
            <person name="Chen S."/>
        </authorList>
    </citation>
    <scope>NUCLEOTIDE SEQUENCE [LARGE SCALE GENOMIC DNA]</scope>
    <source>
        <strain evidence="1">Ysfricsl-2016a</strain>
        <tissue evidence="1">Blood</tissue>
    </source>
</reference>
<accession>A0A6A4SH43</accession>
<evidence type="ECO:0000313" key="1">
    <source>
        <dbReference type="EMBL" id="KAF0034476.1"/>
    </source>
</evidence>
<evidence type="ECO:0000313" key="2">
    <source>
        <dbReference type="Proteomes" id="UP000438429"/>
    </source>
</evidence>
<dbReference type="PROSITE" id="PS51257">
    <property type="entry name" value="PROKAR_LIPOPROTEIN"/>
    <property type="match status" value="1"/>
</dbReference>
<dbReference type="EMBL" id="VEVO01000011">
    <property type="protein sequence ID" value="KAF0034476.1"/>
    <property type="molecule type" value="Genomic_DNA"/>
</dbReference>